<evidence type="ECO:0008006" key="5">
    <source>
        <dbReference type="Google" id="ProtNLM"/>
    </source>
</evidence>
<comment type="similarity">
    <text evidence="1">Belongs to the ustYa family.</text>
</comment>
<gene>
    <name evidence="3" type="ORF">CFD26_100766</name>
</gene>
<organism evidence="3 4">
    <name type="scientific">Aspergillus turcosus</name>
    <dbReference type="NCBI Taxonomy" id="1245748"/>
    <lineage>
        <taxon>Eukaryota</taxon>
        <taxon>Fungi</taxon>
        <taxon>Dikarya</taxon>
        <taxon>Ascomycota</taxon>
        <taxon>Pezizomycotina</taxon>
        <taxon>Eurotiomycetes</taxon>
        <taxon>Eurotiomycetidae</taxon>
        <taxon>Eurotiales</taxon>
        <taxon>Aspergillaceae</taxon>
        <taxon>Aspergillus</taxon>
        <taxon>Aspergillus subgen. Fumigati</taxon>
    </lineage>
</organism>
<evidence type="ECO:0000313" key="4">
    <source>
        <dbReference type="Proteomes" id="UP000215289"/>
    </source>
</evidence>
<dbReference type="GO" id="GO:0043386">
    <property type="term" value="P:mycotoxin biosynthetic process"/>
    <property type="evidence" value="ECO:0007669"/>
    <property type="project" value="InterPro"/>
</dbReference>
<protein>
    <recommendedName>
        <fullName evidence="5">Tat pathway signal sequence</fullName>
    </recommendedName>
</protein>
<proteinExistence type="inferred from homology"/>
<keyword evidence="4" id="KW-1185">Reference proteome</keyword>
<name>A0A397H947_9EURO</name>
<reference evidence="3 4" key="1">
    <citation type="submission" date="2018-08" db="EMBL/GenBank/DDBJ databases">
        <title>Draft genome sequences of two Aspergillus turcosus clinical strains isolated from bronchoalveolar lavage fluid: one azole-susceptible and the other azole-resistant.</title>
        <authorList>
            <person name="Parent-Michaud M."/>
            <person name="Dufresne P.J."/>
            <person name="Fournier E."/>
            <person name="Martineau C."/>
            <person name="Moreira S."/>
            <person name="Perkins V."/>
            <person name="De Repentigny L."/>
            <person name="Dufresne S.F."/>
        </authorList>
    </citation>
    <scope>NUCLEOTIDE SEQUENCE [LARGE SCALE GENOMIC DNA]</scope>
    <source>
        <strain evidence="3">HMR AF 1038</strain>
    </source>
</reference>
<dbReference type="PANTHER" id="PTHR33365">
    <property type="entry name" value="YALI0B05434P"/>
    <property type="match status" value="1"/>
</dbReference>
<dbReference type="Proteomes" id="UP000215289">
    <property type="component" value="Unassembled WGS sequence"/>
</dbReference>
<keyword evidence="2" id="KW-0472">Membrane</keyword>
<evidence type="ECO:0000313" key="3">
    <source>
        <dbReference type="EMBL" id="RLL95900.1"/>
    </source>
</evidence>
<evidence type="ECO:0000256" key="1">
    <source>
        <dbReference type="ARBA" id="ARBA00035112"/>
    </source>
</evidence>
<dbReference type="InterPro" id="IPR021765">
    <property type="entry name" value="UstYa-like"/>
</dbReference>
<feature type="transmembrane region" description="Helical" evidence="2">
    <location>
        <begin position="48"/>
        <end position="69"/>
    </location>
</feature>
<dbReference type="PANTHER" id="PTHR33365:SF13">
    <property type="entry name" value="TAT PATHWAY SIGNAL SEQUENCE"/>
    <property type="match status" value="1"/>
</dbReference>
<sequence length="287" mass="32929">MVNCTYSKDNMARSESDHDIDANYGLLNNEEAQNWSDKKPRTRSHGSWLKVFLYIATAVVSCLVGLFIGHQVQDLDGICTRHVSHYSPVTANVDITFQPQRFNGSLLKENIYRQDASPEVDAAWEALGVNYRSLRVPAEEAEKSGLARDQVKINQKYGGGYPANVEGFHHLHCLNLLRQTLYYNYDYYHKLGQGAFKNDDFIVRRHVSHCLDIIRQQLMCTIDTGVLGQVWIHPDHPEAYVDFNTQHQCKNFEAIRQYAESNQLPAQIPKDFLEPPKQGDRIYDEIP</sequence>
<evidence type="ECO:0000256" key="2">
    <source>
        <dbReference type="SAM" id="Phobius"/>
    </source>
</evidence>
<keyword evidence="2" id="KW-0812">Transmembrane</keyword>
<keyword evidence="2" id="KW-1133">Transmembrane helix</keyword>
<dbReference type="Pfam" id="PF11807">
    <property type="entry name" value="UstYa"/>
    <property type="match status" value="1"/>
</dbReference>
<dbReference type="STRING" id="1245748.A0A397H947"/>
<accession>A0A397H947</accession>
<dbReference type="OrthoDB" id="3687641at2759"/>
<dbReference type="EMBL" id="NIDN02000132">
    <property type="protein sequence ID" value="RLL95900.1"/>
    <property type="molecule type" value="Genomic_DNA"/>
</dbReference>
<dbReference type="AlphaFoldDB" id="A0A397H947"/>
<comment type="caution">
    <text evidence="3">The sequence shown here is derived from an EMBL/GenBank/DDBJ whole genome shotgun (WGS) entry which is preliminary data.</text>
</comment>